<evidence type="ECO:0000256" key="1">
    <source>
        <dbReference type="SAM" id="MobiDB-lite"/>
    </source>
</evidence>
<evidence type="ECO:0000313" key="4">
    <source>
        <dbReference type="WBParaSite" id="ECPE_0000879901-mRNA-1"/>
    </source>
</evidence>
<dbReference type="EMBL" id="UZAN01046445">
    <property type="protein sequence ID" value="VDP84165.1"/>
    <property type="molecule type" value="Genomic_DNA"/>
</dbReference>
<feature type="region of interest" description="Disordered" evidence="1">
    <location>
        <begin position="1"/>
        <end position="22"/>
    </location>
</feature>
<dbReference type="AlphaFoldDB" id="A0A183AP88"/>
<evidence type="ECO:0000313" key="2">
    <source>
        <dbReference type="EMBL" id="VDP84165.1"/>
    </source>
</evidence>
<organism evidence="4">
    <name type="scientific">Echinostoma caproni</name>
    <dbReference type="NCBI Taxonomy" id="27848"/>
    <lineage>
        <taxon>Eukaryota</taxon>
        <taxon>Metazoa</taxon>
        <taxon>Spiralia</taxon>
        <taxon>Lophotrochozoa</taxon>
        <taxon>Platyhelminthes</taxon>
        <taxon>Trematoda</taxon>
        <taxon>Digenea</taxon>
        <taxon>Plagiorchiida</taxon>
        <taxon>Echinostomata</taxon>
        <taxon>Echinostomatoidea</taxon>
        <taxon>Echinostomatidae</taxon>
        <taxon>Echinostoma</taxon>
    </lineage>
</organism>
<proteinExistence type="predicted"/>
<accession>A0A183AP88</accession>
<dbReference type="Proteomes" id="UP000272942">
    <property type="component" value="Unassembled WGS sequence"/>
</dbReference>
<keyword evidence="3" id="KW-1185">Reference proteome</keyword>
<protein>
    <submittedName>
        <fullName evidence="4">Tho1_MOS11_C domain-containing protein</fullName>
    </submittedName>
</protein>
<reference evidence="2 3" key="2">
    <citation type="submission" date="2018-11" db="EMBL/GenBank/DDBJ databases">
        <authorList>
            <consortium name="Pathogen Informatics"/>
        </authorList>
    </citation>
    <scope>NUCLEOTIDE SEQUENCE [LARGE SCALE GENOMIC DNA]</scope>
    <source>
        <strain evidence="2 3">Egypt</strain>
    </source>
</reference>
<dbReference type="WBParaSite" id="ECPE_0000879901-mRNA-1">
    <property type="protein sequence ID" value="ECPE_0000879901-mRNA-1"/>
    <property type="gene ID" value="ECPE_0000879901"/>
</dbReference>
<sequence length="56" mass="6115">MRLERFGASALSGTTTANSTVKIRSDEEAKAARAEKFGIETDEAKLQKRKARFGLA</sequence>
<reference evidence="4" key="1">
    <citation type="submission" date="2016-06" db="UniProtKB">
        <authorList>
            <consortium name="WormBaseParasite"/>
        </authorList>
    </citation>
    <scope>IDENTIFICATION</scope>
</reference>
<name>A0A183AP88_9TREM</name>
<feature type="compositionally biased region" description="Polar residues" evidence="1">
    <location>
        <begin position="11"/>
        <end position="22"/>
    </location>
</feature>
<gene>
    <name evidence="2" type="ORF">ECPE_LOCUS8773</name>
</gene>
<evidence type="ECO:0000313" key="3">
    <source>
        <dbReference type="Proteomes" id="UP000272942"/>
    </source>
</evidence>